<dbReference type="PANTHER" id="PTHR47194:SF4">
    <property type="entry name" value="SORTING NEXIN-29"/>
    <property type="match status" value="1"/>
</dbReference>
<dbReference type="InParanoid" id="L9KY65"/>
<dbReference type="PANTHER" id="PTHR47194">
    <property type="entry name" value="SORTING NEXIN-29-RELATED"/>
    <property type="match status" value="1"/>
</dbReference>
<dbReference type="Proteomes" id="UP000011518">
    <property type="component" value="Unassembled WGS sequence"/>
</dbReference>
<keyword evidence="3" id="KW-1185">Reference proteome</keyword>
<dbReference type="EMBL" id="KB320604">
    <property type="protein sequence ID" value="ELW67653.1"/>
    <property type="molecule type" value="Genomic_DNA"/>
</dbReference>
<accession>L9KY65</accession>
<keyword evidence="1" id="KW-0175">Coiled coil</keyword>
<organism evidence="2 3">
    <name type="scientific">Tupaia chinensis</name>
    <name type="common">Chinese tree shrew</name>
    <name type="synonym">Tupaia belangeri chinensis</name>
    <dbReference type="NCBI Taxonomy" id="246437"/>
    <lineage>
        <taxon>Eukaryota</taxon>
        <taxon>Metazoa</taxon>
        <taxon>Chordata</taxon>
        <taxon>Craniata</taxon>
        <taxon>Vertebrata</taxon>
        <taxon>Euteleostomi</taxon>
        <taxon>Mammalia</taxon>
        <taxon>Eutheria</taxon>
        <taxon>Euarchontoglires</taxon>
        <taxon>Scandentia</taxon>
        <taxon>Tupaiidae</taxon>
        <taxon>Tupaia</taxon>
    </lineage>
</organism>
<reference evidence="3" key="1">
    <citation type="submission" date="2012-07" db="EMBL/GenBank/DDBJ databases">
        <title>Genome of the Chinese tree shrew, a rising model animal genetically related to primates.</title>
        <authorList>
            <person name="Zhang G."/>
            <person name="Fan Y."/>
            <person name="Yao Y."/>
            <person name="Huang Z."/>
        </authorList>
    </citation>
    <scope>NUCLEOTIDE SEQUENCE [LARGE SCALE GENOMIC DNA]</scope>
</reference>
<dbReference type="AlphaFoldDB" id="L9KY65"/>
<evidence type="ECO:0000313" key="2">
    <source>
        <dbReference type="EMBL" id="ELW67653.1"/>
    </source>
</evidence>
<evidence type="ECO:0000256" key="1">
    <source>
        <dbReference type="SAM" id="Coils"/>
    </source>
</evidence>
<gene>
    <name evidence="2" type="ORF">TREES_T100018473</name>
</gene>
<proteinExistence type="predicted"/>
<name>L9KY65_TUPCH</name>
<evidence type="ECO:0000313" key="3">
    <source>
        <dbReference type="Proteomes" id="UP000011518"/>
    </source>
</evidence>
<feature type="coiled-coil region" evidence="1">
    <location>
        <begin position="33"/>
        <end position="88"/>
    </location>
</feature>
<sequence>MLPYEEDVRESSPYDNSGLRIGDTCSHLHTDYRDELRQAIVAMMNRKDELEEENRSLRNLLDGEMEHSAALRQEVDTLKKKVAEQEERHVMKVQALAR</sequence>
<protein>
    <submittedName>
        <fullName evidence="2">Sorting nexin-29</fullName>
    </submittedName>
</protein>
<reference evidence="3" key="2">
    <citation type="journal article" date="2013" name="Nat. Commun.">
        <title>Genome of the Chinese tree shrew.</title>
        <authorList>
            <person name="Fan Y."/>
            <person name="Huang Z.Y."/>
            <person name="Cao C.C."/>
            <person name="Chen C.S."/>
            <person name="Chen Y.X."/>
            <person name="Fan D.D."/>
            <person name="He J."/>
            <person name="Hou H.L."/>
            <person name="Hu L."/>
            <person name="Hu X.T."/>
            <person name="Jiang X.T."/>
            <person name="Lai R."/>
            <person name="Lang Y.S."/>
            <person name="Liang B."/>
            <person name="Liao S.G."/>
            <person name="Mu D."/>
            <person name="Ma Y.Y."/>
            <person name="Niu Y.Y."/>
            <person name="Sun X.Q."/>
            <person name="Xia J.Q."/>
            <person name="Xiao J."/>
            <person name="Xiong Z.Q."/>
            <person name="Xu L."/>
            <person name="Yang L."/>
            <person name="Zhang Y."/>
            <person name="Zhao W."/>
            <person name="Zhao X.D."/>
            <person name="Zheng Y.T."/>
            <person name="Zhou J.M."/>
            <person name="Zhu Y.B."/>
            <person name="Zhang G.J."/>
            <person name="Wang J."/>
            <person name="Yao Y.G."/>
        </authorList>
    </citation>
    <scope>NUCLEOTIDE SEQUENCE [LARGE SCALE GENOMIC DNA]</scope>
</reference>